<dbReference type="SUPFAM" id="SSF53335">
    <property type="entry name" value="S-adenosyl-L-methionine-dependent methyltransferases"/>
    <property type="match status" value="1"/>
</dbReference>
<protein>
    <recommendedName>
        <fullName evidence="1">Trimethylguanosine synthase</fullName>
    </recommendedName>
    <alternativeName>
        <fullName evidence="7">Cap-specific guanine-N(2) methyltransferase</fullName>
    </alternativeName>
</protein>
<dbReference type="OrthoDB" id="194443at2759"/>
<dbReference type="PANTHER" id="PTHR14741">
    <property type="entry name" value="S-ADENOSYLMETHIONINE-DEPENDENT METHYLTRANSFERASE RELATED"/>
    <property type="match status" value="1"/>
</dbReference>
<dbReference type="EMBL" id="KN833689">
    <property type="protein sequence ID" value="KIK29424.1"/>
    <property type="molecule type" value="Genomic_DNA"/>
</dbReference>
<gene>
    <name evidence="8" type="ORF">PISMIDRAFT_26955</name>
</gene>
<comment type="catalytic activity">
    <reaction evidence="5">
        <text>a 5'-end (N(2),N(7)-dimethyl 5'-triphosphoguanosine)-ribonucleoside in snRNA + S-adenosyl-L-methionine = a 5'-end (N(2),N(2),N(7)-trimethyl 5'-triphosphoguanosine)-ribonucleoside in snRNA + S-adenosyl-L-homocysteine + H(+)</text>
        <dbReference type="Rhea" id="RHEA:78479"/>
        <dbReference type="Rhea" id="RHEA-COMP:19087"/>
        <dbReference type="Rhea" id="RHEA-COMP:19089"/>
        <dbReference type="ChEBI" id="CHEBI:15378"/>
        <dbReference type="ChEBI" id="CHEBI:57856"/>
        <dbReference type="ChEBI" id="CHEBI:59789"/>
        <dbReference type="ChEBI" id="CHEBI:167623"/>
        <dbReference type="ChEBI" id="CHEBI:172880"/>
    </reaction>
    <physiologicalReaction direction="left-to-right" evidence="5">
        <dbReference type="Rhea" id="RHEA:78480"/>
    </physiologicalReaction>
</comment>
<dbReference type="InterPro" id="IPR029063">
    <property type="entry name" value="SAM-dependent_MTases_sf"/>
</dbReference>
<keyword evidence="9" id="KW-1185">Reference proteome</keyword>
<comment type="catalytic activity">
    <reaction evidence="4">
        <text>a 5'-end (N(7)-methyl 5'-triphosphoguanosine)-ribonucleoside in snoRNA + S-adenosyl-L-methionine = a 5'-end (N(2),N(7)-dimethyl 5'-triphosphoguanosine)-ribonucleoside in snoRNA + S-adenosyl-L-homocysteine + H(+)</text>
        <dbReference type="Rhea" id="RHEA:78475"/>
        <dbReference type="Rhea" id="RHEA-COMP:19086"/>
        <dbReference type="Rhea" id="RHEA-COMP:19088"/>
        <dbReference type="ChEBI" id="CHEBI:15378"/>
        <dbReference type="ChEBI" id="CHEBI:57856"/>
        <dbReference type="ChEBI" id="CHEBI:59789"/>
        <dbReference type="ChEBI" id="CHEBI:156461"/>
        <dbReference type="ChEBI" id="CHEBI:172880"/>
    </reaction>
    <physiologicalReaction direction="left-to-right" evidence="4">
        <dbReference type="Rhea" id="RHEA:78476"/>
    </physiologicalReaction>
</comment>
<organism evidence="8 9">
    <name type="scientific">Pisolithus microcarpus 441</name>
    <dbReference type="NCBI Taxonomy" id="765257"/>
    <lineage>
        <taxon>Eukaryota</taxon>
        <taxon>Fungi</taxon>
        <taxon>Dikarya</taxon>
        <taxon>Basidiomycota</taxon>
        <taxon>Agaricomycotina</taxon>
        <taxon>Agaricomycetes</taxon>
        <taxon>Agaricomycetidae</taxon>
        <taxon>Boletales</taxon>
        <taxon>Sclerodermatineae</taxon>
        <taxon>Pisolithaceae</taxon>
        <taxon>Pisolithus</taxon>
    </lineage>
</organism>
<evidence type="ECO:0000256" key="1">
    <source>
        <dbReference type="ARBA" id="ARBA00018517"/>
    </source>
</evidence>
<evidence type="ECO:0000256" key="7">
    <source>
        <dbReference type="ARBA" id="ARBA00049790"/>
    </source>
</evidence>
<evidence type="ECO:0000256" key="3">
    <source>
        <dbReference type="ARBA" id="ARBA00047418"/>
    </source>
</evidence>
<reference evidence="9" key="2">
    <citation type="submission" date="2015-01" db="EMBL/GenBank/DDBJ databases">
        <title>Evolutionary Origins and Diversification of the Mycorrhizal Mutualists.</title>
        <authorList>
            <consortium name="DOE Joint Genome Institute"/>
            <consortium name="Mycorrhizal Genomics Consortium"/>
            <person name="Kohler A."/>
            <person name="Kuo A."/>
            <person name="Nagy L.G."/>
            <person name="Floudas D."/>
            <person name="Copeland A."/>
            <person name="Barry K.W."/>
            <person name="Cichocki N."/>
            <person name="Veneault-Fourrey C."/>
            <person name="LaButti K."/>
            <person name="Lindquist E.A."/>
            <person name="Lipzen A."/>
            <person name="Lundell T."/>
            <person name="Morin E."/>
            <person name="Murat C."/>
            <person name="Riley R."/>
            <person name="Ohm R."/>
            <person name="Sun H."/>
            <person name="Tunlid A."/>
            <person name="Henrissat B."/>
            <person name="Grigoriev I.V."/>
            <person name="Hibbett D.S."/>
            <person name="Martin F."/>
        </authorList>
    </citation>
    <scope>NUCLEOTIDE SEQUENCE [LARGE SCALE GENOMIC DNA]</scope>
    <source>
        <strain evidence="9">441</strain>
    </source>
</reference>
<dbReference type="PANTHER" id="PTHR14741:SF32">
    <property type="entry name" value="TRIMETHYLGUANOSINE SYNTHASE"/>
    <property type="match status" value="1"/>
</dbReference>
<evidence type="ECO:0000256" key="6">
    <source>
        <dbReference type="ARBA" id="ARBA00049075"/>
    </source>
</evidence>
<dbReference type="CDD" id="cd02440">
    <property type="entry name" value="AdoMet_MTases"/>
    <property type="match status" value="1"/>
</dbReference>
<evidence type="ECO:0000256" key="4">
    <source>
        <dbReference type="ARBA" id="ARBA00048740"/>
    </source>
</evidence>
<evidence type="ECO:0000256" key="2">
    <source>
        <dbReference type="ARBA" id="ARBA00025783"/>
    </source>
</evidence>
<sequence length="373" mass="40876">MGKRKNYSGLSHFAKQAFSEGIPICSSELNRHLRAWTTGAGADHKKETSPKPESLVGAGIGTGGAVFDAQKQSLDAFALVPHYKSASEVPTHLQKYFSQRHRYFSLYDQGCLLDEEGWYSVTPERIASQIAERCRCDVILDAFCGVGGNAIAFAKTCHRVIAMDNSPTRLALARHNATIYGVADRIEFVLADYIAFAHSYLARWEAITTSHPINTGPDAKRRPIDVVFLSPPWGGPEYISRQLHGANDISDTDAIAVDGATNGIPNGYGNGTESHPEFSLSYMRPIHGAELFQLTRRITNNVAYFLPRNTNLEEISALITPSMSTCPFSSIPVPEPVGDSTEMVEVEEQWMGSKLKALTCYFGGLAAGQEHLF</sequence>
<evidence type="ECO:0000256" key="5">
    <source>
        <dbReference type="ARBA" id="ARBA00048763"/>
    </source>
</evidence>
<proteinExistence type="inferred from homology"/>
<comment type="similarity">
    <text evidence="2">Belongs to the methyltransferase superfamily. Trimethylguanosine synthase family.</text>
</comment>
<dbReference type="STRING" id="765257.A0A0C9ZU18"/>
<comment type="catalytic activity">
    <reaction evidence="6">
        <text>a 5'-end (N(7)-methyl 5'-triphosphoguanosine)-ribonucleoside in snRNA + S-adenosyl-L-methionine = a 5'-end (N(2),N(7)-dimethyl 5'-triphosphoguanosine)-ribonucleoside in snRNA + S-adenosyl-L-homocysteine + H(+)</text>
        <dbReference type="Rhea" id="RHEA:78471"/>
        <dbReference type="Rhea" id="RHEA-COMP:19085"/>
        <dbReference type="Rhea" id="RHEA-COMP:19087"/>
        <dbReference type="ChEBI" id="CHEBI:15378"/>
        <dbReference type="ChEBI" id="CHEBI:57856"/>
        <dbReference type="ChEBI" id="CHEBI:59789"/>
        <dbReference type="ChEBI" id="CHEBI:156461"/>
        <dbReference type="ChEBI" id="CHEBI:172880"/>
    </reaction>
    <physiologicalReaction direction="left-to-right" evidence="6">
        <dbReference type="Rhea" id="RHEA:78472"/>
    </physiologicalReaction>
</comment>
<dbReference type="HOGENOM" id="CLU_029658_3_0_1"/>
<dbReference type="AlphaFoldDB" id="A0A0C9ZU18"/>
<evidence type="ECO:0000313" key="9">
    <source>
        <dbReference type="Proteomes" id="UP000054018"/>
    </source>
</evidence>
<dbReference type="Pfam" id="PF09445">
    <property type="entry name" value="Methyltransf_15"/>
    <property type="match status" value="2"/>
</dbReference>
<dbReference type="GO" id="GO:0005634">
    <property type="term" value="C:nucleus"/>
    <property type="evidence" value="ECO:0007669"/>
    <property type="project" value="TreeGrafter"/>
</dbReference>
<dbReference type="InterPro" id="IPR019012">
    <property type="entry name" value="RNA_cap_Gua-N2-MeTrfase"/>
</dbReference>
<dbReference type="Gene3D" id="3.40.50.150">
    <property type="entry name" value="Vaccinia Virus protein VP39"/>
    <property type="match status" value="1"/>
</dbReference>
<dbReference type="Proteomes" id="UP000054018">
    <property type="component" value="Unassembled WGS sequence"/>
</dbReference>
<accession>A0A0C9ZU18</accession>
<dbReference type="GO" id="GO:0071164">
    <property type="term" value="F:RNA cap trimethylguanosine synthase activity"/>
    <property type="evidence" value="ECO:0007669"/>
    <property type="project" value="TreeGrafter"/>
</dbReference>
<comment type="catalytic activity">
    <reaction evidence="3">
        <text>a 5'-end (N(2),N(7)-dimethyl 5'-triphosphoguanosine)-ribonucleoside in snoRNA + S-adenosyl-L-methionine = a 5'-end (N(2),N(2),N(7)-trimethyl 5'-triphosphoguanosine)-ribonucleoside in snoRNA + S-adenosyl-L-homocysteine + H(+)</text>
        <dbReference type="Rhea" id="RHEA:78507"/>
        <dbReference type="Rhea" id="RHEA-COMP:19088"/>
        <dbReference type="Rhea" id="RHEA-COMP:19090"/>
        <dbReference type="ChEBI" id="CHEBI:15378"/>
        <dbReference type="ChEBI" id="CHEBI:57856"/>
        <dbReference type="ChEBI" id="CHEBI:59789"/>
        <dbReference type="ChEBI" id="CHEBI:167623"/>
        <dbReference type="ChEBI" id="CHEBI:172880"/>
    </reaction>
    <physiologicalReaction direction="left-to-right" evidence="3">
        <dbReference type="Rhea" id="RHEA:78508"/>
    </physiologicalReaction>
</comment>
<name>A0A0C9ZU18_9AGAM</name>
<reference evidence="8 9" key="1">
    <citation type="submission" date="2014-04" db="EMBL/GenBank/DDBJ databases">
        <authorList>
            <consortium name="DOE Joint Genome Institute"/>
            <person name="Kuo A."/>
            <person name="Kohler A."/>
            <person name="Costa M.D."/>
            <person name="Nagy L.G."/>
            <person name="Floudas D."/>
            <person name="Copeland A."/>
            <person name="Barry K.W."/>
            <person name="Cichocki N."/>
            <person name="Veneault-Fourrey C."/>
            <person name="LaButti K."/>
            <person name="Lindquist E.A."/>
            <person name="Lipzen A."/>
            <person name="Lundell T."/>
            <person name="Morin E."/>
            <person name="Murat C."/>
            <person name="Sun H."/>
            <person name="Tunlid A."/>
            <person name="Henrissat B."/>
            <person name="Grigoriev I.V."/>
            <person name="Hibbett D.S."/>
            <person name="Martin F."/>
            <person name="Nordberg H.P."/>
            <person name="Cantor M.N."/>
            <person name="Hua S.X."/>
        </authorList>
    </citation>
    <scope>NUCLEOTIDE SEQUENCE [LARGE SCALE GENOMIC DNA]</scope>
    <source>
        <strain evidence="8 9">441</strain>
    </source>
</reference>
<evidence type="ECO:0000313" key="8">
    <source>
        <dbReference type="EMBL" id="KIK29424.1"/>
    </source>
</evidence>